<name>A0A4U1BNN4_9GAMM</name>
<dbReference type="RefSeq" id="WP_136863103.1">
    <property type="nucleotide sequence ID" value="NZ_SWCJ01000005.1"/>
</dbReference>
<dbReference type="OrthoDB" id="2351239at2"/>
<dbReference type="Proteomes" id="UP000305675">
    <property type="component" value="Unassembled WGS sequence"/>
</dbReference>
<reference evidence="1 2" key="1">
    <citation type="submission" date="2019-04" db="EMBL/GenBank/DDBJ databases">
        <authorList>
            <person name="Hwang J.C."/>
        </authorList>
    </citation>
    <scope>NUCLEOTIDE SEQUENCE [LARGE SCALE GENOMIC DNA]</scope>
    <source>
        <strain evidence="1 2">IMCC35002</strain>
    </source>
</reference>
<organism evidence="1 2">
    <name type="scientific">Ferrimonas aestuarii</name>
    <dbReference type="NCBI Taxonomy" id="2569539"/>
    <lineage>
        <taxon>Bacteria</taxon>
        <taxon>Pseudomonadati</taxon>
        <taxon>Pseudomonadota</taxon>
        <taxon>Gammaproteobacteria</taxon>
        <taxon>Alteromonadales</taxon>
        <taxon>Ferrimonadaceae</taxon>
        <taxon>Ferrimonas</taxon>
    </lineage>
</organism>
<evidence type="ECO:0000313" key="1">
    <source>
        <dbReference type="EMBL" id="TKB55346.1"/>
    </source>
</evidence>
<keyword evidence="2" id="KW-1185">Reference proteome</keyword>
<evidence type="ECO:0000313" key="2">
    <source>
        <dbReference type="Proteomes" id="UP000305675"/>
    </source>
</evidence>
<dbReference type="Pfam" id="PF07070">
    <property type="entry name" value="Spo0M"/>
    <property type="match status" value="1"/>
</dbReference>
<sequence length="253" mass="28365">MALLNRALMTLGLGSCEVDTLLEKEQFLPGERVSAWVKIQGGKVGQKVRGVYFSLHCSYEQMEEGQMQQQQVELAHFQLPLSLTVDAGEQVKVPIEFVLPEFTPLTLGKTKVWLATGLDIKQAIDPKDNDYFDVLPSPLVASLFERLKEIGFDQSWVHTEAISVTAKVHTPYLQMFHYKPKQGEFFDRIEELELALVPTATGICLHTEVTRTGRGMAAAVSRIMADGGERQKALLTPELVEQLPDRLRELIVD</sequence>
<accession>A0A4U1BNN4</accession>
<dbReference type="AlphaFoldDB" id="A0A4U1BNN4"/>
<protein>
    <recommendedName>
        <fullName evidence="3">Sporulation-control protein</fullName>
    </recommendedName>
</protein>
<gene>
    <name evidence="1" type="ORF">FCL42_09115</name>
</gene>
<proteinExistence type="predicted"/>
<comment type="caution">
    <text evidence="1">The sequence shown here is derived from an EMBL/GenBank/DDBJ whole genome shotgun (WGS) entry which is preliminary data.</text>
</comment>
<dbReference type="PANTHER" id="PTHR40053">
    <property type="entry name" value="SPORULATION-CONTROL PROTEIN SPO0M"/>
    <property type="match status" value="1"/>
</dbReference>
<dbReference type="InterPro" id="IPR009776">
    <property type="entry name" value="Spore_0_M"/>
</dbReference>
<dbReference type="PANTHER" id="PTHR40053:SF1">
    <property type="entry name" value="SPORULATION-CONTROL PROTEIN SPO0M"/>
    <property type="match status" value="1"/>
</dbReference>
<evidence type="ECO:0008006" key="3">
    <source>
        <dbReference type="Google" id="ProtNLM"/>
    </source>
</evidence>
<dbReference type="EMBL" id="SWCJ01000005">
    <property type="protein sequence ID" value="TKB55346.1"/>
    <property type="molecule type" value="Genomic_DNA"/>
</dbReference>